<keyword evidence="2" id="KW-1185">Reference proteome</keyword>
<reference evidence="1" key="1">
    <citation type="submission" date="2021-07" db="EMBL/GenBank/DDBJ databases">
        <authorList>
            <person name="Branca A.L. A."/>
        </authorList>
    </citation>
    <scope>NUCLEOTIDE SEQUENCE</scope>
</reference>
<gene>
    <name evidence="1" type="ORF">PEGY_LOCUS186</name>
</gene>
<dbReference type="AlphaFoldDB" id="A0A9W4K6U1"/>
<protein>
    <submittedName>
        <fullName evidence="1">Uncharacterized protein</fullName>
    </submittedName>
</protein>
<comment type="caution">
    <text evidence="1">The sequence shown here is derived from an EMBL/GenBank/DDBJ whole genome shotgun (WGS) entry which is preliminary data.</text>
</comment>
<organism evidence="1 2">
    <name type="scientific">Penicillium egyptiacum</name>
    <dbReference type="NCBI Taxonomy" id="1303716"/>
    <lineage>
        <taxon>Eukaryota</taxon>
        <taxon>Fungi</taxon>
        <taxon>Dikarya</taxon>
        <taxon>Ascomycota</taxon>
        <taxon>Pezizomycotina</taxon>
        <taxon>Eurotiomycetes</taxon>
        <taxon>Eurotiomycetidae</taxon>
        <taxon>Eurotiales</taxon>
        <taxon>Aspergillaceae</taxon>
        <taxon>Penicillium</taxon>
    </lineage>
</organism>
<feature type="non-terminal residue" evidence="1">
    <location>
        <position position="45"/>
    </location>
</feature>
<feature type="non-terminal residue" evidence="1">
    <location>
        <position position="1"/>
    </location>
</feature>
<evidence type="ECO:0000313" key="1">
    <source>
        <dbReference type="EMBL" id="CAG8882522.1"/>
    </source>
</evidence>
<dbReference type="EMBL" id="CAJVRC010000412">
    <property type="protein sequence ID" value="CAG8882522.1"/>
    <property type="molecule type" value="Genomic_DNA"/>
</dbReference>
<evidence type="ECO:0000313" key="2">
    <source>
        <dbReference type="Proteomes" id="UP001154252"/>
    </source>
</evidence>
<dbReference type="Proteomes" id="UP001154252">
    <property type="component" value="Unassembled WGS sequence"/>
</dbReference>
<proteinExistence type="predicted"/>
<name>A0A9W4K6U1_9EURO</name>
<accession>A0A9W4K6U1</accession>
<sequence>ACLGPSEPMADLLTGLWGPLRCQLHGKITMARLGPLVGKADLLTG</sequence>